<dbReference type="Pfam" id="PF13439">
    <property type="entry name" value="Glyco_transf_4"/>
    <property type="match status" value="1"/>
</dbReference>
<evidence type="ECO:0000313" key="3">
    <source>
        <dbReference type="EMBL" id="ARU60503.1"/>
    </source>
</evidence>
<dbReference type="InterPro" id="IPR028098">
    <property type="entry name" value="Glyco_trans_4-like_N"/>
</dbReference>
<dbReference type="EMBL" id="CP021434">
    <property type="protein sequence ID" value="ARU60503.1"/>
    <property type="molecule type" value="Genomic_DNA"/>
</dbReference>
<sequence length="378" mass="42113">MEKPIRVLYLIGGGEFGGAEQHLLGLVNYLDTHGFHPQVAAFYEGEFAKRVRELGIPTTVLHSDAKSMGGLNPLQDLIRDWRPHVIHTHGVRANMIGRLANKSQGYPAKSVTTVHSNLALDYPQAWKRTLFGTFEKITWPYVDHFILVSHAMKDDFLQIGLPEAKMSVIHNAIELPDEPVEHVPQTSLRKLIGVGDDVTIVGTVARLHPVKGHTYLLKAIQKIVQERQDVVFPWFGDGDLFDELQAEAKELGVEQYVRFLGFRKDIPDLLPQLDVFCLPSLSEGLSLSILEALAVGAPVVTTAVGGSPEVITSGEDGLLVPAGDPQALYESICLLVKNKERRLELARAGQEMVYRRFTMRRLVDETTKVYKDLLEPTK</sequence>
<feature type="domain" description="Glycosyltransferase subfamily 4-like N-terminal" evidence="2">
    <location>
        <begin position="16"/>
        <end position="175"/>
    </location>
</feature>
<feature type="domain" description="Glycosyl transferase family 1" evidence="1">
    <location>
        <begin position="193"/>
        <end position="351"/>
    </location>
</feature>
<evidence type="ECO:0000313" key="4">
    <source>
        <dbReference type="Proteomes" id="UP000195437"/>
    </source>
</evidence>
<gene>
    <name evidence="3" type="ORF">CBW65_05000</name>
</gene>
<proteinExistence type="predicted"/>
<evidence type="ECO:0000259" key="2">
    <source>
        <dbReference type="Pfam" id="PF13439"/>
    </source>
</evidence>
<accession>A0A1Y0IMC0</accession>
<name>A0A1Y0IMC0_9BACL</name>
<dbReference type="InterPro" id="IPR001296">
    <property type="entry name" value="Glyco_trans_1"/>
</dbReference>
<dbReference type="Pfam" id="PF00534">
    <property type="entry name" value="Glycos_transf_1"/>
    <property type="match status" value="1"/>
</dbReference>
<evidence type="ECO:0000259" key="1">
    <source>
        <dbReference type="Pfam" id="PF00534"/>
    </source>
</evidence>
<evidence type="ECO:0008006" key="5">
    <source>
        <dbReference type="Google" id="ProtNLM"/>
    </source>
</evidence>
<dbReference type="OrthoDB" id="9804196at2"/>
<protein>
    <recommendedName>
        <fullName evidence="5">Glycosyl transferase</fullName>
    </recommendedName>
</protein>
<dbReference type="Gene3D" id="3.40.50.2000">
    <property type="entry name" value="Glycogen Phosphorylase B"/>
    <property type="match status" value="2"/>
</dbReference>
<reference evidence="4" key="1">
    <citation type="submission" date="2017-05" db="EMBL/GenBank/DDBJ databases">
        <authorList>
            <person name="Sung H."/>
        </authorList>
    </citation>
    <scope>NUCLEOTIDE SEQUENCE [LARGE SCALE GENOMIC DNA]</scope>
    <source>
        <strain evidence="4">AR23208</strain>
    </source>
</reference>
<dbReference type="PANTHER" id="PTHR12526">
    <property type="entry name" value="GLYCOSYLTRANSFERASE"/>
    <property type="match status" value="1"/>
</dbReference>
<keyword evidence="4" id="KW-1185">Reference proteome</keyword>
<dbReference type="RefSeq" id="WP_087455896.1">
    <property type="nucleotide sequence ID" value="NZ_CP021434.1"/>
</dbReference>
<dbReference type="SUPFAM" id="SSF53756">
    <property type="entry name" value="UDP-Glycosyltransferase/glycogen phosphorylase"/>
    <property type="match status" value="1"/>
</dbReference>
<dbReference type="AlphaFoldDB" id="A0A1Y0IMC0"/>
<dbReference type="KEGG" id="tum:CBW65_05000"/>
<organism evidence="3 4">
    <name type="scientific">Tumebacillus avium</name>
    <dbReference type="NCBI Taxonomy" id="1903704"/>
    <lineage>
        <taxon>Bacteria</taxon>
        <taxon>Bacillati</taxon>
        <taxon>Bacillota</taxon>
        <taxon>Bacilli</taxon>
        <taxon>Bacillales</taxon>
        <taxon>Alicyclobacillaceae</taxon>
        <taxon>Tumebacillus</taxon>
    </lineage>
</organism>
<dbReference type="Proteomes" id="UP000195437">
    <property type="component" value="Chromosome"/>
</dbReference>